<dbReference type="Proteomes" id="UP000012317">
    <property type="component" value="Unassembled WGS sequence"/>
</dbReference>
<dbReference type="RefSeq" id="WP_003436462.1">
    <property type="nucleotide sequence ID" value="NZ_APLF01000003.1"/>
</dbReference>
<evidence type="ECO:0000313" key="5">
    <source>
        <dbReference type="Proteomes" id="UP000012317"/>
    </source>
</evidence>
<dbReference type="PIRSF" id="PIRSF016719">
    <property type="entry name" value="UCP016719"/>
    <property type="match status" value="1"/>
</dbReference>
<dbReference type="Pfam" id="PF07075">
    <property type="entry name" value="NamZ_N"/>
    <property type="match status" value="1"/>
</dbReference>
<dbReference type="Pfam" id="PF20732">
    <property type="entry name" value="NamZ_C"/>
    <property type="match status" value="1"/>
</dbReference>
<feature type="domain" description="Peptidoglycan beta-N-acetylmuramidase NamZ N-terminal" evidence="2">
    <location>
        <begin position="52"/>
        <end position="255"/>
    </location>
</feature>
<comment type="caution">
    <text evidence="4">The sequence shown here is derived from an EMBL/GenBank/DDBJ whole genome shotgun (WGS) entry which is preliminary data.</text>
</comment>
<protein>
    <recommendedName>
        <fullName evidence="6">DUF1343 domain-containing protein</fullName>
    </recommendedName>
</protein>
<dbReference type="PANTHER" id="PTHR42915:SF1">
    <property type="entry name" value="PEPTIDOGLYCAN BETA-N-ACETYLMURAMIDASE NAMZ"/>
    <property type="match status" value="1"/>
</dbReference>
<feature type="domain" description="Peptidoglycan beta-N-acetylmuramidase NamZ C-terminal" evidence="3">
    <location>
        <begin position="260"/>
        <end position="397"/>
    </location>
</feature>
<organism evidence="4 5">
    <name type="scientific">Psychroflexus gondwanensis ACAM 44</name>
    <dbReference type="NCBI Taxonomy" id="1189619"/>
    <lineage>
        <taxon>Bacteria</taxon>
        <taxon>Pseudomonadati</taxon>
        <taxon>Bacteroidota</taxon>
        <taxon>Flavobacteriia</taxon>
        <taxon>Flavobacteriales</taxon>
        <taxon>Flavobacteriaceae</taxon>
        <taxon>Psychroflexus</taxon>
    </lineage>
</organism>
<dbReference type="GO" id="GO:0033922">
    <property type="term" value="F:peptidoglycan beta-N-acetylmuramidase activity"/>
    <property type="evidence" value="ECO:0007669"/>
    <property type="project" value="InterPro"/>
</dbReference>
<dbReference type="EMBL" id="APLF01000003">
    <property type="protein sequence ID" value="EMY82161.1"/>
    <property type="molecule type" value="Genomic_DNA"/>
</dbReference>
<evidence type="ECO:0000256" key="1">
    <source>
        <dbReference type="SAM" id="SignalP"/>
    </source>
</evidence>
<evidence type="ECO:0008006" key="6">
    <source>
        <dbReference type="Google" id="ProtNLM"/>
    </source>
</evidence>
<dbReference type="eggNOG" id="COG3876">
    <property type="taxonomic scope" value="Bacteria"/>
</dbReference>
<sequence>MIFKKLKNTVYFILLVCISCTAQENKKNTTETIRVAANRTEAYLPLLQGKNVGIVGNQTSVIFKSEKDYTHLVDSLLSRSVSLKRVFAPEHGFRGTADAGERVEDGIDSKTGLPIISLYGDQKKPDPQYLQDLDVILFDIQDVGARFYTYISTLHYIMEACAEQGIQLIVLDRPNPNGHYIDGPVLEENYKSFVGMHPVPVVHGLTIGEYAQLINGEKWLINGLQCDLKVITIKNYSSSIAYDLPIKPSPNLPNATSINLYPSLCFFEGTNVNAGRGTDMQFQVFGSPVLDSTYFDFEFTPISNPGAKYPKHENKLCFGKNLQNEKELDHLNLDWLLQAYDHTQDQASFFNSFFNKLAGNSSLKEQIQQGKTAEDIKESWQADLENYKIKIKPYLLYQRKHQTPKG</sequence>
<keyword evidence="1" id="KW-0732">Signal</keyword>
<evidence type="ECO:0000259" key="2">
    <source>
        <dbReference type="Pfam" id="PF07075"/>
    </source>
</evidence>
<feature type="signal peptide" evidence="1">
    <location>
        <begin position="1"/>
        <end position="22"/>
    </location>
</feature>
<dbReference type="Gene3D" id="3.40.50.12170">
    <property type="entry name" value="Uncharacterised protein PF07075, DUF1343"/>
    <property type="match status" value="1"/>
</dbReference>
<evidence type="ECO:0000259" key="3">
    <source>
        <dbReference type="Pfam" id="PF20732"/>
    </source>
</evidence>
<dbReference type="InterPro" id="IPR048503">
    <property type="entry name" value="NamZ_C"/>
</dbReference>
<name>N1WPD3_9FLAO</name>
<dbReference type="PATRIC" id="fig|1189619.4.peg.623"/>
<dbReference type="InterPro" id="IPR008302">
    <property type="entry name" value="NamZ"/>
</dbReference>
<dbReference type="AlphaFoldDB" id="N1WPD3"/>
<reference evidence="4 5" key="1">
    <citation type="journal article" date="2014" name="Genome Biol. Evol.">
        <title>Extensive gene acquisition in the extremely psychrophilic bacterial species Psychroflexus torquis and the link to sea-ice ecosystem specialism.</title>
        <authorList>
            <person name="Feng S."/>
            <person name="Powell S.M."/>
            <person name="Wilson R."/>
            <person name="Bowman J.P."/>
        </authorList>
    </citation>
    <scope>NUCLEOTIDE SEQUENCE [LARGE SCALE GENOMIC DNA]</scope>
    <source>
        <strain evidence="4 5">ACAM 44</strain>
    </source>
</reference>
<proteinExistence type="predicted"/>
<dbReference type="PANTHER" id="PTHR42915">
    <property type="entry name" value="HYPOTHETICAL 460 KDA PROTEIN IN FEUA-SIGW INTERGENIC REGION [PRECURSOR]"/>
    <property type="match status" value="1"/>
</dbReference>
<gene>
    <name evidence="4" type="ORF">pgond44_02953</name>
</gene>
<dbReference type="STRING" id="1189619.pgond44_02953"/>
<dbReference type="Gene3D" id="3.90.1150.140">
    <property type="match status" value="1"/>
</dbReference>
<keyword evidence="5" id="KW-1185">Reference proteome</keyword>
<accession>N1WPD3</accession>
<evidence type="ECO:0000313" key="4">
    <source>
        <dbReference type="EMBL" id="EMY82161.1"/>
    </source>
</evidence>
<dbReference type="InterPro" id="IPR048502">
    <property type="entry name" value="NamZ_N"/>
</dbReference>
<feature type="chain" id="PRO_5004113771" description="DUF1343 domain-containing protein" evidence="1">
    <location>
        <begin position="23"/>
        <end position="406"/>
    </location>
</feature>